<dbReference type="SUPFAM" id="SSF51735">
    <property type="entry name" value="NAD(P)-binding Rossmann-fold domains"/>
    <property type="match status" value="1"/>
</dbReference>
<dbReference type="InterPro" id="IPR050700">
    <property type="entry name" value="YIM1/Zinc_Alcohol_DH_Fams"/>
</dbReference>
<dbReference type="AlphaFoldDB" id="A0A1F7H2J9"/>
<dbReference type="GO" id="GO:0016491">
    <property type="term" value="F:oxidoreductase activity"/>
    <property type="evidence" value="ECO:0007669"/>
    <property type="project" value="InterPro"/>
</dbReference>
<evidence type="ECO:0000313" key="2">
    <source>
        <dbReference type="EMBL" id="OGK25345.1"/>
    </source>
</evidence>
<dbReference type="SMART" id="SM00829">
    <property type="entry name" value="PKS_ER"/>
    <property type="match status" value="1"/>
</dbReference>
<proteinExistence type="predicted"/>
<reference evidence="2 3" key="1">
    <citation type="journal article" date="2016" name="Nat. Commun.">
        <title>Thousands of microbial genomes shed light on interconnected biogeochemical processes in an aquifer system.</title>
        <authorList>
            <person name="Anantharaman K."/>
            <person name="Brown C.T."/>
            <person name="Hug L.A."/>
            <person name="Sharon I."/>
            <person name="Castelle C.J."/>
            <person name="Probst A.J."/>
            <person name="Thomas B.C."/>
            <person name="Singh A."/>
            <person name="Wilkins M.J."/>
            <person name="Karaoz U."/>
            <person name="Brodie E.L."/>
            <person name="Williams K.H."/>
            <person name="Hubbard S.S."/>
            <person name="Banfield J.F."/>
        </authorList>
    </citation>
    <scope>NUCLEOTIDE SEQUENCE [LARGE SCALE GENOMIC DNA]</scope>
</reference>
<dbReference type="Gene3D" id="3.90.180.10">
    <property type="entry name" value="Medium-chain alcohol dehydrogenases, catalytic domain"/>
    <property type="match status" value="1"/>
</dbReference>
<dbReference type="SUPFAM" id="SSF50129">
    <property type="entry name" value="GroES-like"/>
    <property type="match status" value="1"/>
</dbReference>
<feature type="domain" description="Enoyl reductase (ER)" evidence="1">
    <location>
        <begin position="10"/>
        <end position="309"/>
    </location>
</feature>
<dbReference type="InterPro" id="IPR020843">
    <property type="entry name" value="ER"/>
</dbReference>
<comment type="caution">
    <text evidence="2">The sequence shown here is derived from an EMBL/GenBank/DDBJ whole genome shotgun (WGS) entry which is preliminary data.</text>
</comment>
<dbReference type="InterPro" id="IPR011032">
    <property type="entry name" value="GroES-like_sf"/>
</dbReference>
<dbReference type="InterPro" id="IPR013154">
    <property type="entry name" value="ADH-like_N"/>
</dbReference>
<dbReference type="Proteomes" id="UP000177913">
    <property type="component" value="Unassembled WGS sequence"/>
</dbReference>
<name>A0A1F7H2J9_9BACT</name>
<dbReference type="Gene3D" id="3.40.50.720">
    <property type="entry name" value="NAD(P)-binding Rossmann-like Domain"/>
    <property type="match status" value="1"/>
</dbReference>
<protein>
    <recommendedName>
        <fullName evidence="1">Enoyl reductase (ER) domain-containing protein</fullName>
    </recommendedName>
</protein>
<dbReference type="Pfam" id="PF08240">
    <property type="entry name" value="ADH_N"/>
    <property type="match status" value="1"/>
</dbReference>
<dbReference type="PANTHER" id="PTHR11695:SF294">
    <property type="entry name" value="RETICULON-4-INTERACTING PROTEIN 1, MITOCHONDRIAL"/>
    <property type="match status" value="1"/>
</dbReference>
<dbReference type="Pfam" id="PF13602">
    <property type="entry name" value="ADH_zinc_N_2"/>
    <property type="match status" value="1"/>
</dbReference>
<evidence type="ECO:0000313" key="3">
    <source>
        <dbReference type="Proteomes" id="UP000177913"/>
    </source>
</evidence>
<organism evidence="2 3">
    <name type="scientific">Candidatus Roizmanbacteria bacterium RIFCSPHIGHO2_02_FULL_38_11</name>
    <dbReference type="NCBI Taxonomy" id="1802039"/>
    <lineage>
        <taxon>Bacteria</taxon>
        <taxon>Candidatus Roizmaniibacteriota</taxon>
    </lineage>
</organism>
<dbReference type="InterPro" id="IPR036291">
    <property type="entry name" value="NAD(P)-bd_dom_sf"/>
</dbReference>
<evidence type="ECO:0000259" key="1">
    <source>
        <dbReference type="SMART" id="SM00829"/>
    </source>
</evidence>
<dbReference type="EMBL" id="MFZO01000012">
    <property type="protein sequence ID" value="OGK25345.1"/>
    <property type="molecule type" value="Genomic_DNA"/>
</dbReference>
<sequence length="313" mass="33614">MKAVQINRYGGYEVLEINQNAPTPSIDKEQVLVKVQAASINPFDGAVRSGALQKMAPLQFPITLGGDFSGIVSEVGTDVSEYKVGDEVYGSANILSGGSGSFAEYAQVRISNMAKKPKNADFIESAALPLVGSSAVQALEEHIKLQNKQKILIHGGAGGIGHIAIQLAKALGAYVATTVSTDDMEFVKKLGADEIVDHKLQKFEEMLRDFDAVFDTVGGETTNRSFKVLKRGGVMVTMVGQPDAKLAEEYGVTAIGQGSKVNTQHLIRLAELVDAGKIKVNVDKILLLNEVKEAFKYQEEGHPRGKVALEVKK</sequence>
<dbReference type="CDD" id="cd05289">
    <property type="entry name" value="MDR_like_2"/>
    <property type="match status" value="1"/>
</dbReference>
<gene>
    <name evidence="2" type="ORF">A3C25_06210</name>
</gene>
<accession>A0A1F7H2J9</accession>
<dbReference type="PANTHER" id="PTHR11695">
    <property type="entry name" value="ALCOHOL DEHYDROGENASE RELATED"/>
    <property type="match status" value="1"/>
</dbReference>